<feature type="repeat" description="Hemopexin" evidence="1">
    <location>
        <begin position="7"/>
        <end position="53"/>
    </location>
</feature>
<evidence type="ECO:0000256" key="1">
    <source>
        <dbReference type="PROSITE-ProRule" id="PRU01011"/>
    </source>
</evidence>
<dbReference type="InterPro" id="IPR036375">
    <property type="entry name" value="Hemopexin-like_dom_sf"/>
</dbReference>
<gene>
    <name evidence="2" type="ORF">B4U79_17111</name>
</gene>
<dbReference type="OrthoDB" id="10496252at2759"/>
<dbReference type="Gene3D" id="2.110.10.10">
    <property type="entry name" value="Hemopexin-like domain"/>
    <property type="match status" value="1"/>
</dbReference>
<dbReference type="InterPro" id="IPR018487">
    <property type="entry name" value="Hemopexin-like_repeat"/>
</dbReference>
<protein>
    <submittedName>
        <fullName evidence="2">Matrix metalloproteinase-14-like protein</fullName>
    </submittedName>
</protein>
<dbReference type="Pfam" id="PF00045">
    <property type="entry name" value="Hemopexin"/>
    <property type="match status" value="1"/>
</dbReference>
<dbReference type="STRING" id="1965070.A0A443Q747"/>
<evidence type="ECO:0000313" key="2">
    <source>
        <dbReference type="EMBL" id="RWR98828.1"/>
    </source>
</evidence>
<accession>A0A443Q747</accession>
<name>A0A443Q747_9ACAR</name>
<dbReference type="AlphaFoldDB" id="A0A443Q747"/>
<proteinExistence type="predicted"/>
<dbReference type="EMBL" id="NCKU01018579">
    <property type="protein sequence ID" value="RWR98828.1"/>
    <property type="molecule type" value="Genomic_DNA"/>
</dbReference>
<feature type="non-terminal residue" evidence="2">
    <location>
        <position position="1"/>
    </location>
</feature>
<dbReference type="PROSITE" id="PS51642">
    <property type="entry name" value="HEMOPEXIN_2"/>
    <property type="match status" value="1"/>
</dbReference>
<dbReference type="SUPFAM" id="SSF50923">
    <property type="entry name" value="Hemopexin-like domain"/>
    <property type="match status" value="1"/>
</dbReference>
<dbReference type="Proteomes" id="UP000285301">
    <property type="component" value="Unassembled WGS sequence"/>
</dbReference>
<sequence length="220" mass="26480">ILDICDDGIVDVVVRIENGRIFLFKTDDFWEIDSEMITIKSNPMKIKKYWKNLPSELDIAFTVTGEHLRWANMTGRTIFVKDDKWLQFHNEKYERQGNVSIWQYLKVGKNRWGPVITQLNESVVYLSVNPNQPWNDFQPPYYFAFIFDDPYRPYHTEVNLFKSEMDFDPLSIRYLFPLSERKFLLFFDDDYTGYFCVLETIYSQVNSFRLRSTRLTDQRH</sequence>
<evidence type="ECO:0000313" key="3">
    <source>
        <dbReference type="Proteomes" id="UP000285301"/>
    </source>
</evidence>
<comment type="caution">
    <text evidence="2">The sequence shown here is derived from an EMBL/GenBank/DDBJ whole genome shotgun (WGS) entry which is preliminary data.</text>
</comment>
<keyword evidence="3" id="KW-1185">Reference proteome</keyword>
<organism evidence="2 3">
    <name type="scientific">Dinothrombium tinctorium</name>
    <dbReference type="NCBI Taxonomy" id="1965070"/>
    <lineage>
        <taxon>Eukaryota</taxon>
        <taxon>Metazoa</taxon>
        <taxon>Ecdysozoa</taxon>
        <taxon>Arthropoda</taxon>
        <taxon>Chelicerata</taxon>
        <taxon>Arachnida</taxon>
        <taxon>Acari</taxon>
        <taxon>Acariformes</taxon>
        <taxon>Trombidiformes</taxon>
        <taxon>Prostigmata</taxon>
        <taxon>Anystina</taxon>
        <taxon>Parasitengona</taxon>
        <taxon>Trombidioidea</taxon>
        <taxon>Trombidiidae</taxon>
        <taxon>Dinothrombium</taxon>
    </lineage>
</organism>
<reference evidence="2 3" key="1">
    <citation type="journal article" date="2018" name="Gigascience">
        <title>Genomes of trombidid mites reveal novel predicted allergens and laterally-transferred genes associated with secondary metabolism.</title>
        <authorList>
            <person name="Dong X."/>
            <person name="Chaisiri K."/>
            <person name="Xia D."/>
            <person name="Armstrong S.D."/>
            <person name="Fang Y."/>
            <person name="Donnelly M.J."/>
            <person name="Kadowaki T."/>
            <person name="McGarry J.W."/>
            <person name="Darby A.C."/>
            <person name="Makepeace B.L."/>
        </authorList>
    </citation>
    <scope>NUCLEOTIDE SEQUENCE [LARGE SCALE GENOMIC DNA]</scope>
    <source>
        <strain evidence="2">UoL-WK</strain>
    </source>
</reference>